<dbReference type="PANTHER" id="PTHR11487:SF0">
    <property type="entry name" value="S-ACYL FATTY ACID SYNTHASE THIOESTERASE, MEDIUM CHAIN"/>
    <property type="match status" value="1"/>
</dbReference>
<dbReference type="InterPro" id="IPR020802">
    <property type="entry name" value="TesA-like"/>
</dbReference>
<keyword evidence="5" id="KW-1185">Reference proteome</keyword>
<evidence type="ECO:0000313" key="5">
    <source>
        <dbReference type="Proteomes" id="UP000578449"/>
    </source>
</evidence>
<dbReference type="GO" id="GO:0016787">
    <property type="term" value="F:hydrolase activity"/>
    <property type="evidence" value="ECO:0007669"/>
    <property type="project" value="UniProtKB-KW"/>
</dbReference>
<dbReference type="InterPro" id="IPR001031">
    <property type="entry name" value="Thioesterase"/>
</dbReference>
<keyword evidence="2" id="KW-0378">Hydrolase</keyword>
<accession>A0A840PNA9</accession>
<dbReference type="RefSeq" id="WP_185054420.1">
    <property type="nucleotide sequence ID" value="NZ_BAABIX010000045.1"/>
</dbReference>
<comment type="similarity">
    <text evidence="1">Belongs to the thioesterase family.</text>
</comment>
<dbReference type="Gene3D" id="3.40.50.1820">
    <property type="entry name" value="alpha/beta hydrolase"/>
    <property type="match status" value="1"/>
</dbReference>
<dbReference type="PANTHER" id="PTHR11487">
    <property type="entry name" value="THIOESTERASE"/>
    <property type="match status" value="1"/>
</dbReference>
<dbReference type="Pfam" id="PF00975">
    <property type="entry name" value="Thioesterase"/>
    <property type="match status" value="1"/>
</dbReference>
<dbReference type="AlphaFoldDB" id="A0A840PNA9"/>
<reference evidence="4 5" key="1">
    <citation type="submission" date="2020-08" db="EMBL/GenBank/DDBJ databases">
        <title>Genomic Encyclopedia of Type Strains, Phase IV (KMG-IV): sequencing the most valuable type-strain genomes for metagenomic binning, comparative biology and taxonomic classification.</title>
        <authorList>
            <person name="Goeker M."/>
        </authorList>
    </citation>
    <scope>NUCLEOTIDE SEQUENCE [LARGE SCALE GENOMIC DNA]</scope>
    <source>
        <strain evidence="4 5">DSM 45615</strain>
    </source>
</reference>
<comment type="caution">
    <text evidence="4">The sequence shown here is derived from an EMBL/GenBank/DDBJ whole genome shotgun (WGS) entry which is preliminary data.</text>
</comment>
<evidence type="ECO:0000259" key="3">
    <source>
        <dbReference type="SMART" id="SM00824"/>
    </source>
</evidence>
<protein>
    <submittedName>
        <fullName evidence="4">Surfactin synthase thioesterase subunit</fullName>
    </submittedName>
</protein>
<evidence type="ECO:0000256" key="1">
    <source>
        <dbReference type="ARBA" id="ARBA00007169"/>
    </source>
</evidence>
<gene>
    <name evidence="4" type="ORF">HNP84_007267</name>
</gene>
<dbReference type="SMART" id="SM00824">
    <property type="entry name" value="PKS_TE"/>
    <property type="match status" value="1"/>
</dbReference>
<dbReference type="InterPro" id="IPR012223">
    <property type="entry name" value="TEII"/>
</dbReference>
<proteinExistence type="inferred from homology"/>
<organism evidence="4 5">
    <name type="scientific">Thermocatellispora tengchongensis</name>
    <dbReference type="NCBI Taxonomy" id="1073253"/>
    <lineage>
        <taxon>Bacteria</taxon>
        <taxon>Bacillati</taxon>
        <taxon>Actinomycetota</taxon>
        <taxon>Actinomycetes</taxon>
        <taxon>Streptosporangiales</taxon>
        <taxon>Streptosporangiaceae</taxon>
        <taxon>Thermocatellispora</taxon>
    </lineage>
</organism>
<evidence type="ECO:0000256" key="2">
    <source>
        <dbReference type="ARBA" id="ARBA00022801"/>
    </source>
</evidence>
<evidence type="ECO:0000313" key="4">
    <source>
        <dbReference type="EMBL" id="MBB5137515.1"/>
    </source>
</evidence>
<sequence>MTVRLDSDLWVRRYTPAPGASVRLVCLPHAGGSAPFFRPVSQALAPAVDVLSVQYPGRQDRRSEPCVETIPELADQVARVLAPLLDLPLALFGHSMGATLAFEVALRLERDHGAPLAWLFASGRRAPSTTREERVHELGDEELLRDVARLRGTDSRLLEDEDVLRMVLPAIRADYRASETYAYRPGPPLACPITAILGDRDPKVTVAEAEAWRGHTTGGFDVRVFPGGHFYLSDHSREVLRVIAERVVPGHPMA</sequence>
<dbReference type="Proteomes" id="UP000578449">
    <property type="component" value="Unassembled WGS sequence"/>
</dbReference>
<dbReference type="GO" id="GO:0008610">
    <property type="term" value="P:lipid biosynthetic process"/>
    <property type="evidence" value="ECO:0007669"/>
    <property type="project" value="TreeGrafter"/>
</dbReference>
<dbReference type="EMBL" id="JACHGN010000018">
    <property type="protein sequence ID" value="MBB5137515.1"/>
    <property type="molecule type" value="Genomic_DNA"/>
</dbReference>
<dbReference type="SUPFAM" id="SSF53474">
    <property type="entry name" value="alpha/beta-Hydrolases"/>
    <property type="match status" value="1"/>
</dbReference>
<dbReference type="InterPro" id="IPR029058">
    <property type="entry name" value="AB_hydrolase_fold"/>
</dbReference>
<name>A0A840PNA9_9ACTN</name>
<feature type="domain" description="Thioesterase TesA-like" evidence="3">
    <location>
        <begin position="25"/>
        <end position="247"/>
    </location>
</feature>